<feature type="compositionally biased region" description="Polar residues" evidence="1">
    <location>
        <begin position="435"/>
        <end position="457"/>
    </location>
</feature>
<feature type="compositionally biased region" description="Polar residues" evidence="1">
    <location>
        <begin position="759"/>
        <end position="768"/>
    </location>
</feature>
<feature type="compositionally biased region" description="Basic and acidic residues" evidence="1">
    <location>
        <begin position="461"/>
        <end position="471"/>
    </location>
</feature>
<evidence type="ECO:0000256" key="1">
    <source>
        <dbReference type="SAM" id="MobiDB-lite"/>
    </source>
</evidence>
<feature type="region of interest" description="Disordered" evidence="1">
    <location>
        <begin position="241"/>
        <end position="274"/>
    </location>
</feature>
<feature type="region of interest" description="Disordered" evidence="1">
    <location>
        <begin position="816"/>
        <end position="989"/>
    </location>
</feature>
<sequence length="989" mass="108243">MRYKSWDVLLFPAGSKAPLQEFRTACHAIRDPEVVPTFSGVRNIPFPLADIIPHQLPVLTTFTPSLIVGTPFQISIHCWETPHPSSRAEALKEKGREVRFHARVFIDGHFTSYLTFPQQGPWPQIINTTCASAEVDKKGARQPLIFPQYRSEYLTNLVWSAEQSLGRIIVLISDGAMHAQRNPPFEQAINIVQFSFQHVPLDILESTSIAWPNPKMWLQLPMAKSSQQPKFSLRQPLAPLPLPVAEPHTHSPRGRDSSRETLQRNGESNPNWQFVYPMMPPASDSVAAFRGNTGSEIHARQSQYTGHARHPNLAECPPWYMASQANIDSQGVYERMRGLSQSIHAHMYAQAEATAADDSRAAYPWTRTQLQPEDIAMPDYPSSSITPMSSRNQSGDVIMRSKSPSVIANTCDEEYGQLIDLLSNQRRGGRPVSQPAPQGQMGRSESVSARTELSLQNPEKGANRDCQERQGLENQRPRRSSSQQRRNTMPASYFIARPTRPSAAAEARLASYHRYHQAQSDQSIRQIRPSETHMQARKVSMIEATPLAGVVRQDIQQDQDVAAKKPARDGSDVTMRSQFSEFSTRDDEGTTNIVGATAKIDSKANDPDDNTRVAPVVNMSGDPHLVPIALVRANKPSPDIKSKKEGKRARGRPRKSEGVTVSNTAATASSESVQDPVVAENRETSTSSESIICMGLSRARLHSGNVAEKVQQQRRQDTVAMPRVPTFKTTYTAAKRKRSQDSGIMGTVHDTPGSGPRPDSNTHWQSSDARTHRRLGGDNNDDDYDFGGGSSAGGGVSLSQRSARGLLEPLLSTAGLARSGTGHTGNVGYDNHSENGRGVDRTGDGRNVSLDEIGAGTKPPSLTNLESGNGLKSPIILRSPKSAKGSPSPRSHKKRMITSLGGNGFKGADVGEESTNLNDSAAARKKSVSVTRAVSENIDTSRRHCDATAGAQARKEANGSPKSPKRDSPARAQQQQRDRVLSCRAENAQ</sequence>
<name>A0A165I2H5_XYLHT</name>
<dbReference type="Proteomes" id="UP000076632">
    <property type="component" value="Unassembled WGS sequence"/>
</dbReference>
<feature type="region of interest" description="Disordered" evidence="1">
    <location>
        <begin position="633"/>
        <end position="690"/>
    </location>
</feature>
<dbReference type="STRING" id="1328760.A0A165I2H5"/>
<dbReference type="AlphaFoldDB" id="A0A165I2H5"/>
<dbReference type="InParanoid" id="A0A165I2H5"/>
<dbReference type="EMBL" id="KV407456">
    <property type="protein sequence ID" value="KZF24273.1"/>
    <property type="molecule type" value="Genomic_DNA"/>
</dbReference>
<evidence type="ECO:0000313" key="3">
    <source>
        <dbReference type="Proteomes" id="UP000076632"/>
    </source>
</evidence>
<evidence type="ECO:0000313" key="2">
    <source>
        <dbReference type="EMBL" id="KZF24273.1"/>
    </source>
</evidence>
<keyword evidence="3" id="KW-1185">Reference proteome</keyword>
<dbReference type="GeneID" id="28896040"/>
<feature type="compositionally biased region" description="Polar residues" evidence="1">
    <location>
        <begin position="263"/>
        <end position="272"/>
    </location>
</feature>
<feature type="compositionally biased region" description="Polar residues" evidence="1">
    <location>
        <begin position="928"/>
        <end position="938"/>
    </location>
</feature>
<accession>A0A165I2H5</accession>
<feature type="compositionally biased region" description="Basic and acidic residues" evidence="1">
    <location>
        <begin position="247"/>
        <end position="262"/>
    </location>
</feature>
<dbReference type="OrthoDB" id="5417628at2759"/>
<protein>
    <submittedName>
        <fullName evidence="2">Uncharacterized protein</fullName>
    </submittedName>
</protein>
<feature type="region of interest" description="Disordered" evidence="1">
    <location>
        <begin position="423"/>
        <end position="494"/>
    </location>
</feature>
<feature type="compositionally biased region" description="Basic and acidic residues" evidence="1">
    <location>
        <begin position="831"/>
        <end position="844"/>
    </location>
</feature>
<feature type="compositionally biased region" description="Gly residues" evidence="1">
    <location>
        <begin position="786"/>
        <end position="796"/>
    </location>
</feature>
<feature type="region of interest" description="Disordered" evidence="1">
    <location>
        <begin position="706"/>
        <end position="797"/>
    </location>
</feature>
<feature type="compositionally biased region" description="Polar residues" evidence="1">
    <location>
        <begin position="659"/>
        <end position="673"/>
    </location>
</feature>
<reference evidence="2 3" key="1">
    <citation type="journal article" date="2016" name="Fungal Biol.">
        <title>The genome of Xylona heveae provides a window into fungal endophytism.</title>
        <authorList>
            <person name="Gazis R."/>
            <person name="Kuo A."/>
            <person name="Riley R."/>
            <person name="LaButti K."/>
            <person name="Lipzen A."/>
            <person name="Lin J."/>
            <person name="Amirebrahimi M."/>
            <person name="Hesse C.N."/>
            <person name="Spatafora J.W."/>
            <person name="Henrissat B."/>
            <person name="Hainaut M."/>
            <person name="Grigoriev I.V."/>
            <person name="Hibbett D.S."/>
        </authorList>
    </citation>
    <scope>NUCLEOTIDE SEQUENCE [LARGE SCALE GENOMIC DNA]</scope>
    <source>
        <strain evidence="2 3">TC161</strain>
    </source>
</reference>
<gene>
    <name evidence="2" type="ORF">L228DRAFT_237217</name>
</gene>
<proteinExistence type="predicted"/>
<dbReference type="RefSeq" id="XP_018189828.1">
    <property type="nucleotide sequence ID" value="XM_018330903.1"/>
</dbReference>
<organism evidence="2 3">
    <name type="scientific">Xylona heveae (strain CBS 132557 / TC161)</name>
    <dbReference type="NCBI Taxonomy" id="1328760"/>
    <lineage>
        <taxon>Eukaryota</taxon>
        <taxon>Fungi</taxon>
        <taxon>Dikarya</taxon>
        <taxon>Ascomycota</taxon>
        <taxon>Pezizomycotina</taxon>
        <taxon>Xylonomycetes</taxon>
        <taxon>Xylonales</taxon>
        <taxon>Xylonaceae</taxon>
        <taxon>Xylona</taxon>
    </lineage>
</organism>
<feature type="compositionally biased region" description="Basic residues" evidence="1">
    <location>
        <begin position="644"/>
        <end position="653"/>
    </location>
</feature>